<evidence type="ECO:0000256" key="10">
    <source>
        <dbReference type="ARBA" id="ARBA00023242"/>
    </source>
</evidence>
<feature type="signal peptide" evidence="14">
    <location>
        <begin position="1"/>
        <end position="21"/>
    </location>
</feature>
<dbReference type="PROSITE" id="PS50016">
    <property type="entry name" value="ZF_PHD_2"/>
    <property type="match status" value="1"/>
</dbReference>
<keyword evidence="10 12" id="KW-0539">Nucleus</keyword>
<dbReference type="InterPro" id="IPR011011">
    <property type="entry name" value="Znf_FYVE_PHD"/>
</dbReference>
<dbReference type="FunFam" id="3.30.40.10:FF:000306">
    <property type="entry name" value="PHD finger alfin-like protein"/>
    <property type="match status" value="1"/>
</dbReference>
<dbReference type="GO" id="GO:0005634">
    <property type="term" value="C:nucleus"/>
    <property type="evidence" value="ECO:0007669"/>
    <property type="project" value="UniProtKB-SubCell"/>
</dbReference>
<feature type="domain" description="PHD-type" evidence="15">
    <location>
        <begin position="324"/>
        <end position="376"/>
    </location>
</feature>
<dbReference type="Proteomes" id="UP000275267">
    <property type="component" value="Unassembled WGS sequence"/>
</dbReference>
<dbReference type="PROSITE" id="PS01359">
    <property type="entry name" value="ZF_PHD_1"/>
    <property type="match status" value="1"/>
</dbReference>
<dbReference type="AlphaFoldDB" id="A0A3L6QS25"/>
<dbReference type="GO" id="GO:0006355">
    <property type="term" value="P:regulation of DNA-templated transcription"/>
    <property type="evidence" value="ECO:0007669"/>
    <property type="project" value="UniProtKB-UniRule"/>
</dbReference>
<evidence type="ECO:0000256" key="3">
    <source>
        <dbReference type="ARBA" id="ARBA00010445"/>
    </source>
</evidence>
<keyword evidence="8 12" id="KW-0805">Transcription regulation</keyword>
<dbReference type="Pfam" id="PF00628">
    <property type="entry name" value="PHD"/>
    <property type="match status" value="1"/>
</dbReference>
<keyword evidence="4 12" id="KW-0479">Metal-binding</keyword>
<evidence type="ECO:0000256" key="11">
    <source>
        <dbReference type="PROSITE-ProRule" id="PRU00146"/>
    </source>
</evidence>
<dbReference type="InterPro" id="IPR045104">
    <property type="entry name" value="Alfin"/>
</dbReference>
<dbReference type="InterPro" id="IPR021998">
    <property type="entry name" value="Alfin_N"/>
</dbReference>
<reference evidence="17" key="1">
    <citation type="journal article" date="2019" name="Nat. Commun.">
        <title>The genome of broomcorn millet.</title>
        <authorList>
            <person name="Zou C."/>
            <person name="Miki D."/>
            <person name="Li D."/>
            <person name="Tang Q."/>
            <person name="Xiao L."/>
            <person name="Rajput S."/>
            <person name="Deng P."/>
            <person name="Jia W."/>
            <person name="Huang R."/>
            <person name="Zhang M."/>
            <person name="Sun Y."/>
            <person name="Hu J."/>
            <person name="Fu X."/>
            <person name="Schnable P.S."/>
            <person name="Li F."/>
            <person name="Zhang H."/>
            <person name="Feng B."/>
            <person name="Zhu X."/>
            <person name="Liu R."/>
            <person name="Schnable J.C."/>
            <person name="Zhu J.-K."/>
            <person name="Zhang H."/>
        </authorList>
    </citation>
    <scope>NUCLEOTIDE SEQUENCE [LARGE SCALE GENOMIC DNA]</scope>
</reference>
<keyword evidence="9 12" id="KW-0804">Transcription</keyword>
<dbReference type="GO" id="GO:0042393">
    <property type="term" value="F:histone binding"/>
    <property type="evidence" value="ECO:0007669"/>
    <property type="project" value="UniProtKB-UniRule"/>
</dbReference>
<sequence>MARALLTVVLVWLGPWPRHRRSPPGASMLRLRCFGWPGPRGRAAAAVLRGWLSSRTCRPGEGWRPLTLLYRSSLDPPLRVNPLTDRRAPPAAPSVDRAHHPALALNPGPVSERRPDPEPLASLLNRRRRRHCSAPPPMDAAAPVSSAPRTIGEIYRDYTARRAGLVRALTSDVDEFYGLCDPEKENLCLYGLPNGGWQVALPAEEVPPEMPEPALGINFARDGMKRRDWLSLVAVHSDAWLVSVAYFYAARLNGNDRKRLFNMINDHPSVYETMVDRKQRENKSGVDNSGKSRHTTKRSNDGKIKSSRSAAVEDGYEDDEEHSETLCGTCSGLYNSNEFWIGCDICERWFHGKCVRITPAKADQIKQYKCPDCSKKSSRRAVPLLVAAVYDAADLSRVDVRLVDVSSGAVVARLGGLSSGGHFGAAGGLVCLVGAGGNRAAVRVIDPATGAATDVVAAPGDAAPAHNGQRTRPPSHVFGHVPATGEYKVLRISAAAPGQSQSQSCEAWRPSLLRGPLSSSGASGRHVCRAHLSLAELNGCLAAVHHDYAGGCIDVWLLTDLEQGAWSWTHSLRLASVLRGWGRAPPDELGRRGQLVAGDRESLAQPLTVLDDGRVALWVEAAAKQAPPEAKLCTATDLSSRAILILVIH</sequence>
<dbReference type="Gene3D" id="3.30.40.10">
    <property type="entry name" value="Zinc/RING finger domain, C3HC4 (zinc finger)"/>
    <property type="match status" value="1"/>
</dbReference>
<feature type="region of interest" description="Disordered" evidence="13">
    <location>
        <begin position="274"/>
        <end position="317"/>
    </location>
</feature>
<evidence type="ECO:0000259" key="15">
    <source>
        <dbReference type="PROSITE" id="PS50016"/>
    </source>
</evidence>
<dbReference type="InterPro" id="IPR019786">
    <property type="entry name" value="Zinc_finger_PHD-type_CS"/>
</dbReference>
<comment type="subcellular location">
    <subcellularLocation>
        <location evidence="2 12">Nucleus</location>
    </subcellularLocation>
</comment>
<name>A0A3L6QS25_PANMI</name>
<organism evidence="16 17">
    <name type="scientific">Panicum miliaceum</name>
    <name type="common">Proso millet</name>
    <name type="synonym">Broomcorn millet</name>
    <dbReference type="NCBI Taxonomy" id="4540"/>
    <lineage>
        <taxon>Eukaryota</taxon>
        <taxon>Viridiplantae</taxon>
        <taxon>Streptophyta</taxon>
        <taxon>Embryophyta</taxon>
        <taxon>Tracheophyta</taxon>
        <taxon>Spermatophyta</taxon>
        <taxon>Magnoliopsida</taxon>
        <taxon>Liliopsida</taxon>
        <taxon>Poales</taxon>
        <taxon>Poaceae</taxon>
        <taxon>PACMAD clade</taxon>
        <taxon>Panicoideae</taxon>
        <taxon>Panicodae</taxon>
        <taxon>Paniceae</taxon>
        <taxon>Panicinae</taxon>
        <taxon>Panicum</taxon>
        <taxon>Panicum sect. Panicum</taxon>
    </lineage>
</organism>
<evidence type="ECO:0000256" key="8">
    <source>
        <dbReference type="ARBA" id="ARBA00023015"/>
    </source>
</evidence>
<dbReference type="SUPFAM" id="SSF57903">
    <property type="entry name" value="FYVE/PHD zinc finger"/>
    <property type="match status" value="1"/>
</dbReference>
<comment type="domain">
    <text evidence="12">The PHD-type zinc finger mediates the binding to H3K4me3.</text>
</comment>
<dbReference type="GO" id="GO:0000976">
    <property type="term" value="F:transcription cis-regulatory region binding"/>
    <property type="evidence" value="ECO:0007669"/>
    <property type="project" value="TreeGrafter"/>
</dbReference>
<comment type="similarity">
    <text evidence="3 12">Belongs to the Alfin family.</text>
</comment>
<keyword evidence="14" id="KW-0732">Signal</keyword>
<comment type="subunit">
    <text evidence="12">Interacts with H3K4me3 and to a lesser extent with H3K4me2.</text>
</comment>
<protein>
    <recommendedName>
        <fullName evidence="12">PHD finger protein ALFIN-LIKE</fullName>
    </recommendedName>
</protein>
<dbReference type="InterPro" id="IPR001965">
    <property type="entry name" value="Znf_PHD"/>
</dbReference>
<evidence type="ECO:0000256" key="12">
    <source>
        <dbReference type="RuleBase" id="RU369089"/>
    </source>
</evidence>
<keyword evidence="6 12" id="KW-0862">Zinc</keyword>
<evidence type="ECO:0000313" key="17">
    <source>
        <dbReference type="Proteomes" id="UP000275267"/>
    </source>
</evidence>
<feature type="chain" id="PRO_5018244678" description="PHD finger protein ALFIN-LIKE" evidence="14">
    <location>
        <begin position="22"/>
        <end position="649"/>
    </location>
</feature>
<evidence type="ECO:0000256" key="6">
    <source>
        <dbReference type="ARBA" id="ARBA00022833"/>
    </source>
</evidence>
<evidence type="ECO:0000256" key="5">
    <source>
        <dbReference type="ARBA" id="ARBA00022771"/>
    </source>
</evidence>
<gene>
    <name evidence="16" type="ORF">C2845_PM04G06610</name>
</gene>
<keyword evidence="17" id="KW-1185">Reference proteome</keyword>
<dbReference type="InterPro" id="IPR013083">
    <property type="entry name" value="Znf_RING/FYVE/PHD"/>
</dbReference>
<keyword evidence="7 12" id="KW-0156">Chromatin regulator</keyword>
<feature type="compositionally biased region" description="Basic and acidic residues" evidence="13">
    <location>
        <begin position="274"/>
        <end position="284"/>
    </location>
</feature>
<dbReference type="GO" id="GO:0003712">
    <property type="term" value="F:transcription coregulator activity"/>
    <property type="evidence" value="ECO:0007669"/>
    <property type="project" value="TreeGrafter"/>
</dbReference>
<dbReference type="CDD" id="cd15613">
    <property type="entry name" value="PHD_AL_plant"/>
    <property type="match status" value="1"/>
</dbReference>
<evidence type="ECO:0000256" key="14">
    <source>
        <dbReference type="SAM" id="SignalP"/>
    </source>
</evidence>
<evidence type="ECO:0000313" key="16">
    <source>
        <dbReference type="EMBL" id="RLM86268.1"/>
    </source>
</evidence>
<dbReference type="SMART" id="SM00249">
    <property type="entry name" value="PHD"/>
    <property type="match status" value="1"/>
</dbReference>
<dbReference type="EMBL" id="PQIB02000011">
    <property type="protein sequence ID" value="RLM86268.1"/>
    <property type="molecule type" value="Genomic_DNA"/>
</dbReference>
<evidence type="ECO:0000256" key="4">
    <source>
        <dbReference type="ARBA" id="ARBA00022723"/>
    </source>
</evidence>
<evidence type="ECO:0000256" key="2">
    <source>
        <dbReference type="ARBA" id="ARBA00004123"/>
    </source>
</evidence>
<dbReference type="InterPro" id="IPR019787">
    <property type="entry name" value="Znf_PHD-finger"/>
</dbReference>
<keyword evidence="5 11" id="KW-0863">Zinc-finger</keyword>
<evidence type="ECO:0000256" key="7">
    <source>
        <dbReference type="ARBA" id="ARBA00022853"/>
    </source>
</evidence>
<feature type="region of interest" description="Disordered" evidence="13">
    <location>
        <begin position="81"/>
        <end position="119"/>
    </location>
</feature>
<dbReference type="PANTHER" id="PTHR12321">
    <property type="entry name" value="CPG BINDING PROTEIN"/>
    <property type="match status" value="1"/>
</dbReference>
<dbReference type="PANTHER" id="PTHR12321:SF116">
    <property type="entry name" value="PHD FINGER PROTEIN ALFIN-LIKE 3"/>
    <property type="match status" value="1"/>
</dbReference>
<comment type="caution">
    <text evidence="16">The sequence shown here is derived from an EMBL/GenBank/DDBJ whole genome shotgun (WGS) entry which is preliminary data.</text>
</comment>
<dbReference type="OrthoDB" id="436852at2759"/>
<dbReference type="GO" id="GO:0006325">
    <property type="term" value="P:chromatin organization"/>
    <property type="evidence" value="ECO:0007669"/>
    <property type="project" value="UniProtKB-UniRule"/>
</dbReference>
<proteinExistence type="inferred from homology"/>
<comment type="function">
    <text evidence="1 12">Histone-binding component that specifically recognizes H3 tails trimethylated on 'Lys-4' (H3K4me3), which mark transcription start sites of virtually all active genes.</text>
</comment>
<dbReference type="InterPro" id="IPR044104">
    <property type="entry name" value="PHD_AL_plant"/>
</dbReference>
<accession>A0A3L6QS25</accession>
<dbReference type="GO" id="GO:0008270">
    <property type="term" value="F:zinc ion binding"/>
    <property type="evidence" value="ECO:0007669"/>
    <property type="project" value="UniProtKB-KW"/>
</dbReference>
<dbReference type="STRING" id="4540.A0A3L6QS25"/>
<evidence type="ECO:0000256" key="1">
    <source>
        <dbReference type="ARBA" id="ARBA00002232"/>
    </source>
</evidence>
<evidence type="ECO:0000256" key="13">
    <source>
        <dbReference type="SAM" id="MobiDB-lite"/>
    </source>
</evidence>
<evidence type="ECO:0000256" key="9">
    <source>
        <dbReference type="ARBA" id="ARBA00023163"/>
    </source>
</evidence>
<dbReference type="Pfam" id="PF12165">
    <property type="entry name" value="Alfin"/>
    <property type="match status" value="1"/>
</dbReference>